<dbReference type="Proteomes" id="UP000641139">
    <property type="component" value="Unassembled WGS sequence"/>
</dbReference>
<keyword evidence="2" id="KW-1185">Reference proteome</keyword>
<proteinExistence type="predicted"/>
<sequence>MEGLIGLYEALSKEGTFLDIEKECHYIKCLMNFLEKEIKEHPTLFFDMVERIDISHQQNVFEAPSYREVYYNFAYYLMKIRAFFPEQKDFLGMVVENIRAEVWQVEISIKDFESYTKLIKKEAVNIPEYNLLFWGCWIVERLWERSSDILTIFFNTEEVECLRDILDYLWQVIDENSLWDKEKVQQYYEALQGIDKAILDETDFEEKAIYELIKNLEVLLQYCITKERGFESIIWQAVIDVIDAKMQMDGKDIHTSEGFADEELQYEMECLRYILYFSQGFKQDSYNKQLFSKGRRIHLNKGKLLKIVKAYQEQYFPKLVGEEVLSHIQLSPRFGVEGEIAWIITGEHNFLGDVWEQWYVVSDITEEVDNVFDKFGNRYYPHKENLNKR</sequence>
<comment type="caution">
    <text evidence="1">The sequence shown here is derived from an EMBL/GenBank/DDBJ whole genome shotgun (WGS) entry which is preliminary data.</text>
</comment>
<dbReference type="RefSeq" id="WP_198465987.1">
    <property type="nucleotide sequence ID" value="NZ_JAEFDC010000002.1"/>
</dbReference>
<evidence type="ECO:0000313" key="1">
    <source>
        <dbReference type="EMBL" id="MBI1646049.1"/>
    </source>
</evidence>
<gene>
    <name evidence="1" type="ORF">I7X30_03090</name>
</gene>
<name>A0ABS0SLG0_9FLAO</name>
<accession>A0ABS0SLG0</accession>
<organism evidence="1 2">
    <name type="scientific">Capnocytophaga periodontitidis</name>
    <dbReference type="NCBI Taxonomy" id="2795027"/>
    <lineage>
        <taxon>Bacteria</taxon>
        <taxon>Pseudomonadati</taxon>
        <taxon>Bacteroidota</taxon>
        <taxon>Flavobacteriia</taxon>
        <taxon>Flavobacteriales</taxon>
        <taxon>Flavobacteriaceae</taxon>
        <taxon>Capnocytophaga</taxon>
    </lineage>
</organism>
<reference evidence="1 2" key="1">
    <citation type="journal article" date="2021" name="Int. J. Syst. Evol. Microbiol.">
        <title>Capnocytophaga periodontitidis sp. nov., isolated from subgingival plaque of periodontitis patient.</title>
        <authorList>
            <person name="Zhang Y."/>
            <person name="Qiao D."/>
            <person name="Shi W."/>
            <person name="Wu D."/>
            <person name="Cai M."/>
        </authorList>
    </citation>
    <scope>NUCLEOTIDE SEQUENCE [LARGE SCALE GENOMIC DNA]</scope>
    <source>
        <strain evidence="1 2">051621</strain>
    </source>
</reference>
<protein>
    <submittedName>
        <fullName evidence="1">Uncharacterized protein</fullName>
    </submittedName>
</protein>
<dbReference type="EMBL" id="JAEFDC010000002">
    <property type="protein sequence ID" value="MBI1646049.1"/>
    <property type="molecule type" value="Genomic_DNA"/>
</dbReference>
<evidence type="ECO:0000313" key="2">
    <source>
        <dbReference type="Proteomes" id="UP000641139"/>
    </source>
</evidence>